<comment type="caution">
    <text evidence="4">The sequence shown here is derived from an EMBL/GenBank/DDBJ whole genome shotgun (WGS) entry which is preliminary data.</text>
</comment>
<dbReference type="Gene3D" id="3.60.21.10">
    <property type="match status" value="1"/>
</dbReference>
<keyword evidence="5" id="KW-1185">Reference proteome</keyword>
<dbReference type="SUPFAM" id="SSF49899">
    <property type="entry name" value="Concanavalin A-like lectins/glucanases"/>
    <property type="match status" value="1"/>
</dbReference>
<feature type="compositionally biased region" description="Low complexity" evidence="1">
    <location>
        <begin position="707"/>
        <end position="717"/>
    </location>
</feature>
<evidence type="ECO:0000256" key="1">
    <source>
        <dbReference type="SAM" id="MobiDB-lite"/>
    </source>
</evidence>
<dbReference type="RefSeq" id="WP_183343175.1">
    <property type="nucleotide sequence ID" value="NZ_JACHNU010000004.1"/>
</dbReference>
<dbReference type="Pfam" id="PF13385">
    <property type="entry name" value="Laminin_G_3"/>
    <property type="match status" value="1"/>
</dbReference>
<reference evidence="4 5" key="1">
    <citation type="submission" date="2020-08" db="EMBL/GenBank/DDBJ databases">
        <title>Genomic Encyclopedia of Archaeal and Bacterial Type Strains, Phase II (KMG-II): from individual species to whole genera.</title>
        <authorList>
            <person name="Goeker M."/>
        </authorList>
    </citation>
    <scope>NUCLEOTIDE SEQUENCE [LARGE SCALE GENOMIC DNA]</scope>
    <source>
        <strain evidence="4 5">DSM 23288</strain>
    </source>
</reference>
<dbReference type="EMBL" id="JACHNU010000004">
    <property type="protein sequence ID" value="MBB4663444.1"/>
    <property type="molecule type" value="Genomic_DNA"/>
</dbReference>
<dbReference type="Gene3D" id="2.60.120.200">
    <property type="match status" value="1"/>
</dbReference>
<dbReference type="InterPro" id="IPR051918">
    <property type="entry name" value="STPP_CPPED1"/>
</dbReference>
<evidence type="ECO:0000259" key="3">
    <source>
        <dbReference type="Pfam" id="PF00149"/>
    </source>
</evidence>
<dbReference type="InterPro" id="IPR013320">
    <property type="entry name" value="ConA-like_dom_sf"/>
</dbReference>
<dbReference type="InterPro" id="IPR029052">
    <property type="entry name" value="Metallo-depent_PP-like"/>
</dbReference>
<dbReference type="PANTHER" id="PTHR43143:SF5">
    <property type="entry name" value="SECRETED PROTEIN"/>
    <property type="match status" value="1"/>
</dbReference>
<feature type="compositionally biased region" description="Pro residues" evidence="1">
    <location>
        <begin position="674"/>
        <end position="706"/>
    </location>
</feature>
<dbReference type="PANTHER" id="PTHR43143">
    <property type="entry name" value="METALLOPHOSPHOESTERASE, CALCINEURIN SUPERFAMILY"/>
    <property type="match status" value="1"/>
</dbReference>
<keyword evidence="2" id="KW-0732">Signal</keyword>
<sequence>MRSPLPRRVRGRFALLTAAAACALTPLLSPPLVGDAAAAEGDRSSFLLGVLPDTQFYSRYSTAGSGELFMDRYGTEPYAVQTRWLADNRDELRIPFVTHLGDVVDRHGQTQEWEVADEAMRTLEQAGLPYSILAGNHDVVNGCSGVGCRDDSRNLANENFLRYFPASRAAEQASFGGRDESGFHEWHTFTAEGRTFLALALSWEASDRAIQWARDVIAAHPRLPVILTTHNILAIDSDAVTAVETGPGLRLWNELIRDNDQIFLTINGHNHGSAHLRKTNDFGHSVDQIVWDYQMAYMGGNAYLGLMEFDFTNDRIDTAVVSPWVRLKPTDTLIPEYDQAVKTGPNENLRLAIDWDERFSRFADPVAAPAPSHGSLLDAAKASVLDGYDEPEVRQPSLPHDERDYPKVDGTLAHWRFDASAAGALQPGAVGAKDVEGGADMRRAPLDAEDVVGAELGDLTITRDHHALSSNGASACFANVGRRISYMNTAADAAVNRAWFRHGYTIETFIKLDADWSSTDNAWMGALTREGSRRDVPGMVYPGWSWDEPVFTLAISNLREVQWNAAGADPIAERPNWSGEIMADRWMHVATVNDPIARTTTMYVDGAPVLRNAVDTVGLSTADLPWRIGSGMTARRTVNGWSGCIGETRIVDRPLPRDQWLTTRTHVAPEPEEPGPGPEQPGPQQPGPEQPGPQQPGPQQPGPGGTPPTTEAPGPGAVPRQPAGKPKPSATRVRALRLQGRQLRVRVSGRARLRVALRRCSGRRCARRPTRTLTATARRAGTVTVRLPRRLPAGRYRVAVTARSSGGTTRRTATVRVKRAARTR</sequence>
<gene>
    <name evidence="4" type="ORF">BDZ31_003039</name>
</gene>
<dbReference type="Pfam" id="PF00149">
    <property type="entry name" value="Metallophos"/>
    <property type="match status" value="1"/>
</dbReference>
<proteinExistence type="predicted"/>
<dbReference type="GO" id="GO:0016787">
    <property type="term" value="F:hydrolase activity"/>
    <property type="evidence" value="ECO:0007669"/>
    <property type="project" value="InterPro"/>
</dbReference>
<feature type="domain" description="Calcineurin-like phosphoesterase" evidence="3">
    <location>
        <begin position="79"/>
        <end position="271"/>
    </location>
</feature>
<evidence type="ECO:0000313" key="4">
    <source>
        <dbReference type="EMBL" id="MBB4663444.1"/>
    </source>
</evidence>
<feature type="region of interest" description="Disordered" evidence="1">
    <location>
        <begin position="667"/>
        <end position="731"/>
    </location>
</feature>
<organism evidence="4 5">
    <name type="scientific">Conexibacter arvalis</name>
    <dbReference type="NCBI Taxonomy" id="912552"/>
    <lineage>
        <taxon>Bacteria</taxon>
        <taxon>Bacillati</taxon>
        <taxon>Actinomycetota</taxon>
        <taxon>Thermoleophilia</taxon>
        <taxon>Solirubrobacterales</taxon>
        <taxon>Conexibacteraceae</taxon>
        <taxon>Conexibacter</taxon>
    </lineage>
</organism>
<dbReference type="Proteomes" id="UP000585272">
    <property type="component" value="Unassembled WGS sequence"/>
</dbReference>
<dbReference type="SUPFAM" id="SSF56300">
    <property type="entry name" value="Metallo-dependent phosphatases"/>
    <property type="match status" value="1"/>
</dbReference>
<evidence type="ECO:0000313" key="5">
    <source>
        <dbReference type="Proteomes" id="UP000585272"/>
    </source>
</evidence>
<accession>A0A840IHA1</accession>
<protein>
    <submittedName>
        <fullName evidence="4">3',5'-cyclic AMP phosphodiesterase CpdA</fullName>
    </submittedName>
</protein>
<dbReference type="AlphaFoldDB" id="A0A840IHA1"/>
<name>A0A840IHA1_9ACTN</name>
<evidence type="ECO:0000256" key="2">
    <source>
        <dbReference type="SAM" id="SignalP"/>
    </source>
</evidence>
<feature type="chain" id="PRO_5038754074" evidence="2">
    <location>
        <begin position="24"/>
        <end position="824"/>
    </location>
</feature>
<dbReference type="InterPro" id="IPR004843">
    <property type="entry name" value="Calcineurin-like_PHP"/>
</dbReference>
<feature type="signal peptide" evidence="2">
    <location>
        <begin position="1"/>
        <end position="23"/>
    </location>
</feature>